<keyword evidence="1" id="KW-0472">Membrane</keyword>
<organism evidence="2 3">
    <name type="scientific">Micromonospora polyrhachis</name>
    <dbReference type="NCBI Taxonomy" id="1282883"/>
    <lineage>
        <taxon>Bacteria</taxon>
        <taxon>Bacillati</taxon>
        <taxon>Actinomycetota</taxon>
        <taxon>Actinomycetes</taxon>
        <taxon>Micromonosporales</taxon>
        <taxon>Micromonosporaceae</taxon>
        <taxon>Micromonospora</taxon>
    </lineage>
</organism>
<feature type="transmembrane region" description="Helical" evidence="1">
    <location>
        <begin position="44"/>
        <end position="69"/>
    </location>
</feature>
<dbReference type="RefSeq" id="WP_184535993.1">
    <property type="nucleotide sequence ID" value="NZ_JACHJW010000001.1"/>
</dbReference>
<evidence type="ECO:0000256" key="1">
    <source>
        <dbReference type="SAM" id="Phobius"/>
    </source>
</evidence>
<proteinExistence type="predicted"/>
<sequence length="156" mass="17283">MAQEVTTARRQYLFWAAGRSRKSTTAQMLPVETGQKRGWTPVRLLRALTGVQLYVVAAYLAAAVVPYLWSPRPYPPTWLWIVPGWLLGVPGFVITLLGPALAIPLALTGLVTLARYRRVLTARMIRWCLAAIAFSAAYAVFCLTPVAQTITVHMID</sequence>
<comment type="caution">
    <text evidence="2">The sequence shown here is derived from an EMBL/GenBank/DDBJ whole genome shotgun (WGS) entry which is preliminary data.</text>
</comment>
<reference evidence="2 3" key="1">
    <citation type="submission" date="2020-08" db="EMBL/GenBank/DDBJ databases">
        <title>Sequencing the genomes of 1000 actinobacteria strains.</title>
        <authorList>
            <person name="Klenk H.-P."/>
        </authorList>
    </citation>
    <scope>NUCLEOTIDE SEQUENCE [LARGE SCALE GENOMIC DNA]</scope>
    <source>
        <strain evidence="2 3">DSM 45886</strain>
    </source>
</reference>
<gene>
    <name evidence="2" type="ORF">FHR38_003913</name>
</gene>
<dbReference type="AlphaFoldDB" id="A0A7W7SUY7"/>
<keyword evidence="1" id="KW-1133">Transmembrane helix</keyword>
<keyword evidence="3" id="KW-1185">Reference proteome</keyword>
<name>A0A7W7SUY7_9ACTN</name>
<dbReference type="EMBL" id="JACHJW010000001">
    <property type="protein sequence ID" value="MBB4960180.1"/>
    <property type="molecule type" value="Genomic_DNA"/>
</dbReference>
<feature type="transmembrane region" description="Helical" evidence="1">
    <location>
        <begin position="125"/>
        <end position="147"/>
    </location>
</feature>
<evidence type="ECO:0000313" key="3">
    <source>
        <dbReference type="Proteomes" id="UP000578819"/>
    </source>
</evidence>
<accession>A0A7W7SUY7</accession>
<keyword evidence="1" id="KW-0812">Transmembrane</keyword>
<protein>
    <submittedName>
        <fullName evidence="2">Uncharacterized protein</fullName>
    </submittedName>
</protein>
<dbReference type="Proteomes" id="UP000578819">
    <property type="component" value="Unassembled WGS sequence"/>
</dbReference>
<evidence type="ECO:0000313" key="2">
    <source>
        <dbReference type="EMBL" id="MBB4960180.1"/>
    </source>
</evidence>
<feature type="transmembrane region" description="Helical" evidence="1">
    <location>
        <begin position="89"/>
        <end position="113"/>
    </location>
</feature>